<evidence type="ECO:0000313" key="3">
    <source>
        <dbReference type="Proteomes" id="UP000001075"/>
    </source>
</evidence>
<gene>
    <name evidence="2" type="ORF">I79_007165</name>
</gene>
<name>G3H9T4_CRIGR</name>
<accession>G3H9T4</accession>
<protein>
    <submittedName>
        <fullName evidence="2">Uncharacterized protein</fullName>
    </submittedName>
</protein>
<reference evidence="3" key="1">
    <citation type="journal article" date="2011" name="Nat. Biotechnol.">
        <title>The genomic sequence of the Chinese hamster ovary (CHO)-K1 cell line.</title>
        <authorList>
            <person name="Xu X."/>
            <person name="Nagarajan H."/>
            <person name="Lewis N.E."/>
            <person name="Pan S."/>
            <person name="Cai Z."/>
            <person name="Liu X."/>
            <person name="Chen W."/>
            <person name="Xie M."/>
            <person name="Wang W."/>
            <person name="Hammond S."/>
            <person name="Andersen M.R."/>
            <person name="Neff N."/>
            <person name="Passarelli B."/>
            <person name="Koh W."/>
            <person name="Fan H.C."/>
            <person name="Wang J."/>
            <person name="Gui Y."/>
            <person name="Lee K.H."/>
            <person name="Betenbaugh M.J."/>
            <person name="Quake S.R."/>
            <person name="Famili I."/>
            <person name="Palsson B.O."/>
            <person name="Wang J."/>
        </authorList>
    </citation>
    <scope>NUCLEOTIDE SEQUENCE [LARGE SCALE GENOMIC DNA]</scope>
    <source>
        <strain evidence="3">CHO K1 cell line</strain>
    </source>
</reference>
<dbReference type="Proteomes" id="UP000001075">
    <property type="component" value="Unassembled WGS sequence"/>
</dbReference>
<evidence type="ECO:0000313" key="2">
    <source>
        <dbReference type="EMBL" id="EGW01072.1"/>
    </source>
</evidence>
<dbReference type="EMBL" id="JH000238">
    <property type="protein sequence ID" value="EGW01072.1"/>
    <property type="molecule type" value="Genomic_DNA"/>
</dbReference>
<sequence length="88" mass="9868">MHDYKQGRTGDQDELQGPETHMGHREELVIADVGAAWLLGVTDEVLLFIVPHLFCCHHVHQHSEDKDHRQPDAAQCSGVLVHTAQDPL</sequence>
<dbReference type="InParanoid" id="G3H9T4"/>
<evidence type="ECO:0000256" key="1">
    <source>
        <dbReference type="SAM" id="MobiDB-lite"/>
    </source>
</evidence>
<dbReference type="AlphaFoldDB" id="G3H9T4"/>
<feature type="region of interest" description="Disordered" evidence="1">
    <location>
        <begin position="1"/>
        <end position="21"/>
    </location>
</feature>
<proteinExistence type="predicted"/>
<organism evidence="2 3">
    <name type="scientific">Cricetulus griseus</name>
    <name type="common">Chinese hamster</name>
    <name type="synonym">Cricetulus barabensis griseus</name>
    <dbReference type="NCBI Taxonomy" id="10029"/>
    <lineage>
        <taxon>Eukaryota</taxon>
        <taxon>Metazoa</taxon>
        <taxon>Chordata</taxon>
        <taxon>Craniata</taxon>
        <taxon>Vertebrata</taxon>
        <taxon>Euteleostomi</taxon>
        <taxon>Mammalia</taxon>
        <taxon>Eutheria</taxon>
        <taxon>Euarchontoglires</taxon>
        <taxon>Glires</taxon>
        <taxon>Rodentia</taxon>
        <taxon>Myomorpha</taxon>
        <taxon>Muroidea</taxon>
        <taxon>Cricetidae</taxon>
        <taxon>Cricetinae</taxon>
        <taxon>Cricetulus</taxon>
    </lineage>
</organism>
<feature type="compositionally biased region" description="Basic and acidic residues" evidence="1">
    <location>
        <begin position="1"/>
        <end position="11"/>
    </location>
</feature>